<keyword evidence="1" id="KW-1133">Transmembrane helix</keyword>
<keyword evidence="3" id="KW-1185">Reference proteome</keyword>
<sequence>MLQEQPFDLFLKTLKKDLIRKYFIMGLFALVLLGQFIFNRELDPVSLAMLVLFTADANSEDRLIKALKLLKETSAPQPEPETVETVTS</sequence>
<accession>A0A517PWL2</accession>
<keyword evidence="1" id="KW-0812">Transmembrane</keyword>
<name>A0A517PWL2_9PLAN</name>
<proteinExistence type="predicted"/>
<keyword evidence="1" id="KW-0472">Membrane</keyword>
<dbReference type="Proteomes" id="UP000320421">
    <property type="component" value="Chromosome"/>
</dbReference>
<evidence type="ECO:0000256" key="1">
    <source>
        <dbReference type="SAM" id="Phobius"/>
    </source>
</evidence>
<gene>
    <name evidence="2" type="ORF">HG66A1_56010</name>
</gene>
<feature type="transmembrane region" description="Helical" evidence="1">
    <location>
        <begin position="21"/>
        <end position="38"/>
    </location>
</feature>
<reference evidence="2 3" key="1">
    <citation type="submission" date="2019-02" db="EMBL/GenBank/DDBJ databases">
        <title>Deep-cultivation of Planctomycetes and their phenomic and genomic characterization uncovers novel biology.</title>
        <authorList>
            <person name="Wiegand S."/>
            <person name="Jogler M."/>
            <person name="Boedeker C."/>
            <person name="Pinto D."/>
            <person name="Vollmers J."/>
            <person name="Rivas-Marin E."/>
            <person name="Kohn T."/>
            <person name="Peeters S.H."/>
            <person name="Heuer A."/>
            <person name="Rast P."/>
            <person name="Oberbeckmann S."/>
            <person name="Bunk B."/>
            <person name="Jeske O."/>
            <person name="Meyerdierks A."/>
            <person name="Storesund J.E."/>
            <person name="Kallscheuer N."/>
            <person name="Luecker S."/>
            <person name="Lage O.M."/>
            <person name="Pohl T."/>
            <person name="Merkel B.J."/>
            <person name="Hornburger P."/>
            <person name="Mueller R.-W."/>
            <person name="Bruemmer F."/>
            <person name="Labrenz M."/>
            <person name="Spormann A.M."/>
            <person name="Op den Camp H."/>
            <person name="Overmann J."/>
            <person name="Amann R."/>
            <person name="Jetten M.S.M."/>
            <person name="Mascher T."/>
            <person name="Medema M.H."/>
            <person name="Devos D.P."/>
            <person name="Kaster A.-K."/>
            <person name="Ovreas L."/>
            <person name="Rohde M."/>
            <person name="Galperin M.Y."/>
            <person name="Jogler C."/>
        </authorList>
    </citation>
    <scope>NUCLEOTIDE SEQUENCE [LARGE SCALE GENOMIC DNA]</scope>
    <source>
        <strain evidence="2 3">HG66A1</strain>
    </source>
</reference>
<evidence type="ECO:0000313" key="2">
    <source>
        <dbReference type="EMBL" id="QDT23777.1"/>
    </source>
</evidence>
<dbReference type="AlphaFoldDB" id="A0A517PWL2"/>
<evidence type="ECO:0000313" key="3">
    <source>
        <dbReference type="Proteomes" id="UP000320421"/>
    </source>
</evidence>
<protein>
    <submittedName>
        <fullName evidence="2">Uncharacterized protein</fullName>
    </submittedName>
</protein>
<dbReference type="RefSeq" id="WP_145191674.1">
    <property type="nucleotide sequence ID" value="NZ_CP036266.1"/>
</dbReference>
<organism evidence="2 3">
    <name type="scientific">Gimesia chilikensis</name>
    <dbReference type="NCBI Taxonomy" id="2605989"/>
    <lineage>
        <taxon>Bacteria</taxon>
        <taxon>Pseudomonadati</taxon>
        <taxon>Planctomycetota</taxon>
        <taxon>Planctomycetia</taxon>
        <taxon>Planctomycetales</taxon>
        <taxon>Planctomycetaceae</taxon>
        <taxon>Gimesia</taxon>
    </lineage>
</organism>
<dbReference type="EMBL" id="CP036266">
    <property type="protein sequence ID" value="QDT23777.1"/>
    <property type="molecule type" value="Genomic_DNA"/>
</dbReference>